<dbReference type="InterPro" id="IPR050879">
    <property type="entry name" value="Acyltransferase_3"/>
</dbReference>
<proteinExistence type="predicted"/>
<accession>S8AVM4</accession>
<keyword evidence="2" id="KW-0812">Transmembrane</keyword>
<dbReference type="InterPro" id="IPR002656">
    <property type="entry name" value="Acyl_transf_3_dom"/>
</dbReference>
<comment type="caution">
    <text evidence="4">The sequence shown here is derived from an EMBL/GenBank/DDBJ whole genome shotgun (WGS) entry which is preliminary data.</text>
</comment>
<dbReference type="AlphaFoldDB" id="S8AVM4"/>
<dbReference type="GO" id="GO:0016747">
    <property type="term" value="F:acyltransferase activity, transferring groups other than amino-acyl groups"/>
    <property type="evidence" value="ECO:0007669"/>
    <property type="project" value="InterPro"/>
</dbReference>
<sequence>MNPNTPIKSYRYLPVHWIPPADQKMFDKKEKEKDSPFVTVADLGGSSEPSTPKTPLPPSGRPFMYSEQRAVRNYLLKLWHRILSLPLILTPSFLSHRHSKTPSKSSQTTWLDGLRGIASFIVFFAHYTQAYFPSERWAYDGKFSRYWTQLPIIRLVYGGHAAVAIFFAISGFALSLKSVLNLKQQQSEGRSHNLLTMLSSSMSRRFVRLYLPCAGTFLLVGVFVGFGWFEIVPQGKFGHLTGVVELRPPYKENIFDQLAWSFWDYYEFIMLPIQGGGSKFIKTYAQETDIHLWTIPVEAKESMVLFLTIAAICRFKRWIRLCIIWGLCLVNLFNSNWPRSLFLFGFMMAEIYTHTPEFRDPIVTLELPNILSPGLPRGTFEDEEEDEEIGMVLKCVSYMTTSILTALLFLGLFLASFPENPPFHRLTTGFTNLLHFIPIQYEELHRFWIAIGVMMIMFSITHLHMIQGWLNSKVAQYLGKISFSLYLVHGTVNRSLGYFFCHMMWSALGVTTQRNRELNPEVYEDMMILNKLEVRRVAVVFWGFLIVAPVTIVIADVFWRAVDKPSVKFSRWLERKLVQGETEKEIPT</sequence>
<feature type="region of interest" description="Disordered" evidence="1">
    <location>
        <begin position="28"/>
        <end position="59"/>
    </location>
</feature>
<dbReference type="PANTHER" id="PTHR23028">
    <property type="entry name" value="ACETYLTRANSFERASE"/>
    <property type="match status" value="1"/>
</dbReference>
<feature type="transmembrane region" description="Helical" evidence="2">
    <location>
        <begin position="537"/>
        <end position="559"/>
    </location>
</feature>
<feature type="domain" description="Acyltransferase 3" evidence="3">
    <location>
        <begin position="109"/>
        <end position="559"/>
    </location>
</feature>
<feature type="transmembrane region" description="Helical" evidence="2">
    <location>
        <begin position="209"/>
        <end position="229"/>
    </location>
</feature>
<evidence type="ECO:0000313" key="5">
    <source>
        <dbReference type="Proteomes" id="UP000015100"/>
    </source>
</evidence>
<reference evidence="5" key="2">
    <citation type="submission" date="2013-04" db="EMBL/GenBank/DDBJ databases">
        <title>Genomic mechanisms accounting for the adaptation to parasitism in nematode-trapping fungi.</title>
        <authorList>
            <person name="Ahren D.G."/>
        </authorList>
    </citation>
    <scope>NUCLEOTIDE SEQUENCE [LARGE SCALE GENOMIC DNA]</scope>
    <source>
        <strain evidence="5">CBS 200.50</strain>
    </source>
</reference>
<evidence type="ECO:0000313" key="4">
    <source>
        <dbReference type="EMBL" id="EPS45021.1"/>
    </source>
</evidence>
<dbReference type="STRING" id="1284197.S8AVM4"/>
<dbReference type="HOGENOM" id="CLU_005679_13_5_1"/>
<keyword evidence="5" id="KW-1185">Reference proteome</keyword>
<dbReference type="EMBL" id="AQGS01000024">
    <property type="protein sequence ID" value="EPS45021.1"/>
    <property type="molecule type" value="Genomic_DNA"/>
</dbReference>
<dbReference type="Proteomes" id="UP000015100">
    <property type="component" value="Unassembled WGS sequence"/>
</dbReference>
<evidence type="ECO:0000256" key="2">
    <source>
        <dbReference type="SAM" id="Phobius"/>
    </source>
</evidence>
<dbReference type="OMA" id="GPDEENH"/>
<protein>
    <recommendedName>
        <fullName evidence="3">Acyltransferase 3 domain-containing protein</fullName>
    </recommendedName>
</protein>
<reference evidence="4 5" key="1">
    <citation type="journal article" date="2013" name="PLoS Genet.">
        <title>Genomic mechanisms accounting for the adaptation to parasitism in nematode-trapping fungi.</title>
        <authorList>
            <person name="Meerupati T."/>
            <person name="Andersson K.M."/>
            <person name="Friman E."/>
            <person name="Kumar D."/>
            <person name="Tunlid A."/>
            <person name="Ahren D."/>
        </authorList>
    </citation>
    <scope>NUCLEOTIDE SEQUENCE [LARGE SCALE GENOMIC DNA]</scope>
    <source>
        <strain evidence="4 5">CBS 200.50</strain>
    </source>
</reference>
<feature type="transmembrane region" description="Helical" evidence="2">
    <location>
        <begin position="114"/>
        <end position="132"/>
    </location>
</feature>
<evidence type="ECO:0000256" key="1">
    <source>
        <dbReference type="SAM" id="MobiDB-lite"/>
    </source>
</evidence>
<dbReference type="Pfam" id="PF01757">
    <property type="entry name" value="Acyl_transf_3"/>
    <property type="match status" value="1"/>
</dbReference>
<feature type="transmembrane region" description="Helical" evidence="2">
    <location>
        <begin position="396"/>
        <end position="417"/>
    </location>
</feature>
<keyword evidence="2" id="KW-1133">Transmembrane helix</keyword>
<keyword evidence="2" id="KW-0472">Membrane</keyword>
<dbReference type="PANTHER" id="PTHR23028:SF134">
    <property type="entry name" value="PUTATIVE (AFU_ORTHOLOGUE AFUA_4G08520)-RELATED"/>
    <property type="match status" value="1"/>
</dbReference>
<feature type="transmembrane region" description="Helical" evidence="2">
    <location>
        <begin position="152"/>
        <end position="174"/>
    </location>
</feature>
<feature type="transmembrane region" description="Helical" evidence="2">
    <location>
        <begin position="447"/>
        <end position="466"/>
    </location>
</feature>
<evidence type="ECO:0000259" key="3">
    <source>
        <dbReference type="Pfam" id="PF01757"/>
    </source>
</evidence>
<name>S8AVM4_DACHA</name>
<gene>
    <name evidence="4" type="ORF">H072_1033</name>
</gene>
<dbReference type="eggNOG" id="ENOG502RYMZ">
    <property type="taxonomic scope" value="Eukaryota"/>
</dbReference>
<organism evidence="4 5">
    <name type="scientific">Dactylellina haptotyla (strain CBS 200.50)</name>
    <name type="common">Nematode-trapping fungus</name>
    <name type="synonym">Monacrosporium haptotylum</name>
    <dbReference type="NCBI Taxonomy" id="1284197"/>
    <lineage>
        <taxon>Eukaryota</taxon>
        <taxon>Fungi</taxon>
        <taxon>Dikarya</taxon>
        <taxon>Ascomycota</taxon>
        <taxon>Pezizomycotina</taxon>
        <taxon>Orbiliomycetes</taxon>
        <taxon>Orbiliales</taxon>
        <taxon>Orbiliaceae</taxon>
        <taxon>Dactylellina</taxon>
    </lineage>
</organism>
<dbReference type="OrthoDB" id="5819582at2759"/>